<feature type="transmembrane region" description="Helical" evidence="1">
    <location>
        <begin position="104"/>
        <end position="132"/>
    </location>
</feature>
<dbReference type="Proteomes" id="UP001429564">
    <property type="component" value="Unassembled WGS sequence"/>
</dbReference>
<organism evidence="2 3">
    <name type="scientific">Parasedimentitalea denitrificans</name>
    <dbReference type="NCBI Taxonomy" id="2211118"/>
    <lineage>
        <taxon>Bacteria</taxon>
        <taxon>Pseudomonadati</taxon>
        <taxon>Pseudomonadota</taxon>
        <taxon>Alphaproteobacteria</taxon>
        <taxon>Rhodobacterales</taxon>
        <taxon>Paracoccaceae</taxon>
        <taxon>Parasedimentitalea</taxon>
    </lineage>
</organism>
<dbReference type="EMBL" id="QHLQ01000009">
    <property type="protein sequence ID" value="NIZ61465.1"/>
    <property type="molecule type" value="Genomic_DNA"/>
</dbReference>
<proteinExistence type="predicted"/>
<evidence type="ECO:0000313" key="2">
    <source>
        <dbReference type="EMBL" id="NIZ61465.1"/>
    </source>
</evidence>
<dbReference type="Pfam" id="PF11158">
    <property type="entry name" value="DUF2938"/>
    <property type="match status" value="1"/>
</dbReference>
<gene>
    <name evidence="2" type="ORF">DL239_10800</name>
</gene>
<keyword evidence="1" id="KW-1133">Transmembrane helix</keyword>
<feature type="transmembrane region" description="Helical" evidence="1">
    <location>
        <begin position="7"/>
        <end position="28"/>
    </location>
</feature>
<keyword evidence="3" id="KW-1185">Reference proteome</keyword>
<keyword evidence="1" id="KW-0472">Membrane</keyword>
<sequence length="165" mass="17932">MSWSLEIMLKVVVIGIGATVILDMFALLRAKLTGQPMMNWAMVGRWVGHFTMGTPVLRYPAEAAAIPGEKALGWGFHYVIGIGLAATLTQLVGPTWIEQPRLDWAVGFGAVTVILPWFFMQPGLGLGIAARLAPAPWKVRRQSLTTHVVFGVGLYLSAVTLQSVF</sequence>
<accession>A0ABX0W733</accession>
<dbReference type="RefSeq" id="WP_167684108.1">
    <property type="nucleotide sequence ID" value="NZ_QHLQ01000009.1"/>
</dbReference>
<feature type="transmembrane region" description="Helical" evidence="1">
    <location>
        <begin position="71"/>
        <end position="92"/>
    </location>
</feature>
<name>A0ABX0W733_9RHOB</name>
<evidence type="ECO:0000313" key="3">
    <source>
        <dbReference type="Proteomes" id="UP001429564"/>
    </source>
</evidence>
<keyword evidence="1" id="KW-0812">Transmembrane</keyword>
<comment type="caution">
    <text evidence="2">The sequence shown here is derived from an EMBL/GenBank/DDBJ whole genome shotgun (WGS) entry which is preliminary data.</text>
</comment>
<dbReference type="InterPro" id="IPR021329">
    <property type="entry name" value="DUF2938"/>
</dbReference>
<protein>
    <submittedName>
        <fullName evidence="2">DUF2938 domain-containing protein</fullName>
    </submittedName>
</protein>
<feature type="transmembrane region" description="Helical" evidence="1">
    <location>
        <begin position="144"/>
        <end position="164"/>
    </location>
</feature>
<evidence type="ECO:0000256" key="1">
    <source>
        <dbReference type="SAM" id="Phobius"/>
    </source>
</evidence>
<reference evidence="2 3" key="1">
    <citation type="submission" date="2018-05" db="EMBL/GenBank/DDBJ databases">
        <authorList>
            <person name="Zhang Y.-J."/>
        </authorList>
    </citation>
    <scope>NUCLEOTIDE SEQUENCE [LARGE SCALE GENOMIC DNA]</scope>
    <source>
        <strain evidence="2 3">CY04</strain>
    </source>
</reference>